<dbReference type="SUPFAM" id="SSF54427">
    <property type="entry name" value="NTF2-like"/>
    <property type="match status" value="1"/>
</dbReference>
<sequence>MAAATNPGITTLNRYFELSNTAGQNQRDLDELLGLFARDAELESARGEIANGEEGLKDFFRTFFARNVELHHVWNTEMTGPDRVRVDWAVAGRAADGHVFALSGHDDATVDQHGHIQTLTVRPD</sequence>
<dbReference type="InterPro" id="IPR032710">
    <property type="entry name" value="NTF2-like_dom_sf"/>
</dbReference>
<proteinExistence type="predicted"/>
<dbReference type="PATRIC" id="fig|66712.6.peg.437"/>
<name>A0A0B7NVD6_PROFF</name>
<dbReference type="EMBL" id="LM676418">
    <property type="protein sequence ID" value="CEP26681.1"/>
    <property type="molecule type" value="Genomic_DNA"/>
</dbReference>
<dbReference type="InterPro" id="IPR037401">
    <property type="entry name" value="SnoaL-like"/>
</dbReference>
<protein>
    <recommendedName>
        <fullName evidence="1">SnoaL-like domain-containing protein</fullName>
    </recommendedName>
</protein>
<gene>
    <name evidence="2" type="ORF">PFCIRM138_09250</name>
</gene>
<dbReference type="KEGG" id="pfre:RM25_0412"/>
<dbReference type="Pfam" id="PF12680">
    <property type="entry name" value="SnoaL_2"/>
    <property type="match status" value="1"/>
</dbReference>
<organism evidence="2">
    <name type="scientific">Propionibacterium freudenreichii subsp. freudenreichii</name>
    <dbReference type="NCBI Taxonomy" id="66712"/>
    <lineage>
        <taxon>Bacteria</taxon>
        <taxon>Bacillati</taxon>
        <taxon>Actinomycetota</taxon>
        <taxon>Actinomycetes</taxon>
        <taxon>Propionibacteriales</taxon>
        <taxon>Propionibacteriaceae</taxon>
        <taxon>Propionibacterium</taxon>
    </lineage>
</organism>
<accession>A0A0B7NVD6</accession>
<feature type="domain" description="SnoaL-like" evidence="1">
    <location>
        <begin position="24"/>
        <end position="114"/>
    </location>
</feature>
<evidence type="ECO:0000259" key="1">
    <source>
        <dbReference type="Pfam" id="PF12680"/>
    </source>
</evidence>
<dbReference type="RefSeq" id="WP_044635970.1">
    <property type="nucleotide sequence ID" value="NZ_CP010341.1"/>
</dbReference>
<dbReference type="AlphaFoldDB" id="A0A0B7NVD6"/>
<reference evidence="2" key="1">
    <citation type="submission" date="2014-08" db="EMBL/GenBank/DDBJ databases">
        <authorList>
            <person name="Falentin Helene"/>
        </authorList>
    </citation>
    <scope>NUCLEOTIDE SEQUENCE</scope>
</reference>
<dbReference type="Gene3D" id="3.10.450.50">
    <property type="match status" value="1"/>
</dbReference>
<evidence type="ECO:0000313" key="2">
    <source>
        <dbReference type="EMBL" id="CEP26681.1"/>
    </source>
</evidence>